<protein>
    <submittedName>
        <fullName evidence="5">Vitamin B12 import ATP-binding protein BtuD</fullName>
    </submittedName>
</protein>
<keyword evidence="2" id="KW-0547">Nucleotide-binding</keyword>
<dbReference type="InterPro" id="IPR003593">
    <property type="entry name" value="AAA+_ATPase"/>
</dbReference>
<evidence type="ECO:0000256" key="2">
    <source>
        <dbReference type="ARBA" id="ARBA00022741"/>
    </source>
</evidence>
<dbReference type="PROSITE" id="PS00211">
    <property type="entry name" value="ABC_TRANSPORTER_1"/>
    <property type="match status" value="1"/>
</dbReference>
<dbReference type="Pfam" id="PF00005">
    <property type="entry name" value="ABC_tran"/>
    <property type="match status" value="1"/>
</dbReference>
<dbReference type="PROSITE" id="PS50893">
    <property type="entry name" value="ABC_TRANSPORTER_2"/>
    <property type="match status" value="1"/>
</dbReference>
<keyword evidence="6" id="KW-1185">Reference proteome</keyword>
<dbReference type="InterPro" id="IPR017871">
    <property type="entry name" value="ABC_transporter-like_CS"/>
</dbReference>
<evidence type="ECO:0000313" key="6">
    <source>
        <dbReference type="Proteomes" id="UP000838100"/>
    </source>
</evidence>
<dbReference type="InterPro" id="IPR050153">
    <property type="entry name" value="Metal_Ion_Import_ABC"/>
</dbReference>
<dbReference type="PANTHER" id="PTHR42734">
    <property type="entry name" value="METAL TRANSPORT SYSTEM ATP-BINDING PROTEIN TM_0124-RELATED"/>
    <property type="match status" value="1"/>
</dbReference>
<dbReference type="SMART" id="SM00382">
    <property type="entry name" value="AAA"/>
    <property type="match status" value="1"/>
</dbReference>
<evidence type="ECO:0000256" key="1">
    <source>
        <dbReference type="ARBA" id="ARBA00022448"/>
    </source>
</evidence>
<name>A0ABM9AIS2_9GAMM</name>
<comment type="caution">
    <text evidence="5">The sequence shown here is derived from an EMBL/GenBank/DDBJ whole genome shotgun (WGS) entry which is preliminary data.</text>
</comment>
<sequence>MAVKPQPAESDNREVICRLHSQQLGHGNQPVLHDIDLTLYRGDHVAVLGASGVGKTTLLAKLYQQMADVAAYSPQQHGLVEALSAYNNIYIGGLERYHWLYNISNLIKPKRQDWLQISRLADDLAIADELTKSVDRLSGGQRQRVVIARALFQQRQIFIGDEPVAALDPVQAGRLLALIQQQHHSSICALHQRPLALQYCNRIIGLKQGAIAFDQPSSAVSLDDLTALYR</sequence>
<feature type="domain" description="ABC transporter" evidence="4">
    <location>
        <begin position="17"/>
        <end position="225"/>
    </location>
</feature>
<accession>A0ABM9AIS2</accession>
<dbReference type="InterPro" id="IPR027417">
    <property type="entry name" value="P-loop_NTPase"/>
</dbReference>
<dbReference type="RefSeq" id="WP_237445654.1">
    <property type="nucleotide sequence ID" value="NZ_CAKLPX010000004.1"/>
</dbReference>
<evidence type="ECO:0000259" key="4">
    <source>
        <dbReference type="PROSITE" id="PS50893"/>
    </source>
</evidence>
<gene>
    <name evidence="5" type="primary">btuD_6</name>
    <name evidence="5" type="ORF">SIN8267_03110</name>
</gene>
<dbReference type="InterPro" id="IPR003439">
    <property type="entry name" value="ABC_transporter-like_ATP-bd"/>
</dbReference>
<dbReference type="Gene3D" id="3.40.50.300">
    <property type="entry name" value="P-loop containing nucleotide triphosphate hydrolases"/>
    <property type="match status" value="1"/>
</dbReference>
<keyword evidence="3 5" id="KW-0067">ATP-binding</keyword>
<dbReference type="SUPFAM" id="SSF52540">
    <property type="entry name" value="P-loop containing nucleoside triphosphate hydrolases"/>
    <property type="match status" value="1"/>
</dbReference>
<evidence type="ECO:0000313" key="5">
    <source>
        <dbReference type="EMBL" id="CAH0992971.1"/>
    </source>
</evidence>
<dbReference type="EMBL" id="CAKLPX010000004">
    <property type="protein sequence ID" value="CAH0992971.1"/>
    <property type="molecule type" value="Genomic_DNA"/>
</dbReference>
<reference evidence="5" key="1">
    <citation type="submission" date="2021-12" db="EMBL/GenBank/DDBJ databases">
        <authorList>
            <person name="Rodrigo-Torres L."/>
            <person name="Arahal R. D."/>
            <person name="Lucena T."/>
        </authorList>
    </citation>
    <scope>NUCLEOTIDE SEQUENCE</scope>
    <source>
        <strain evidence="5">CECT 8267</strain>
    </source>
</reference>
<evidence type="ECO:0000256" key="3">
    <source>
        <dbReference type="ARBA" id="ARBA00022840"/>
    </source>
</evidence>
<dbReference type="GO" id="GO:0005524">
    <property type="term" value="F:ATP binding"/>
    <property type="evidence" value="ECO:0007669"/>
    <property type="project" value="UniProtKB-KW"/>
</dbReference>
<keyword evidence="1" id="KW-0813">Transport</keyword>
<dbReference type="Proteomes" id="UP000838100">
    <property type="component" value="Unassembled WGS sequence"/>
</dbReference>
<proteinExistence type="predicted"/>
<organism evidence="5 6">
    <name type="scientific">Sinobacterium norvegicum</name>
    <dbReference type="NCBI Taxonomy" id="1641715"/>
    <lineage>
        <taxon>Bacteria</taxon>
        <taxon>Pseudomonadati</taxon>
        <taxon>Pseudomonadota</taxon>
        <taxon>Gammaproteobacteria</taxon>
        <taxon>Cellvibrionales</taxon>
        <taxon>Spongiibacteraceae</taxon>
        <taxon>Sinobacterium</taxon>
    </lineage>
</organism>